<dbReference type="EMBL" id="JAULSU010000002">
    <property type="protein sequence ID" value="KAK0626426.1"/>
    <property type="molecule type" value="Genomic_DNA"/>
</dbReference>
<keyword evidence="1" id="KW-0812">Transmembrane</keyword>
<dbReference type="Proteomes" id="UP001175000">
    <property type="component" value="Unassembled WGS sequence"/>
</dbReference>
<keyword evidence="1" id="KW-0472">Membrane</keyword>
<keyword evidence="3" id="KW-1185">Reference proteome</keyword>
<evidence type="ECO:0000256" key="1">
    <source>
        <dbReference type="SAM" id="Phobius"/>
    </source>
</evidence>
<keyword evidence="1" id="KW-1133">Transmembrane helix</keyword>
<reference evidence="2" key="1">
    <citation type="submission" date="2023-06" db="EMBL/GenBank/DDBJ databases">
        <title>Genome-scale phylogeny and comparative genomics of the fungal order Sordariales.</title>
        <authorList>
            <consortium name="Lawrence Berkeley National Laboratory"/>
            <person name="Hensen N."/>
            <person name="Bonometti L."/>
            <person name="Westerberg I."/>
            <person name="Brannstrom I.O."/>
            <person name="Guillou S."/>
            <person name="Cros-Aarteil S."/>
            <person name="Calhoun S."/>
            <person name="Haridas S."/>
            <person name="Kuo A."/>
            <person name="Mondo S."/>
            <person name="Pangilinan J."/>
            <person name="Riley R."/>
            <person name="Labutti K."/>
            <person name="Andreopoulos B."/>
            <person name="Lipzen A."/>
            <person name="Chen C."/>
            <person name="Yanf M."/>
            <person name="Daum C."/>
            <person name="Ng V."/>
            <person name="Clum A."/>
            <person name="Steindorff A."/>
            <person name="Ohm R."/>
            <person name="Martin F."/>
            <person name="Silar P."/>
            <person name="Natvig D."/>
            <person name="Lalanne C."/>
            <person name="Gautier V."/>
            <person name="Ament-Velasquez S.L."/>
            <person name="Kruys A."/>
            <person name="Hutchinson M.I."/>
            <person name="Powell A.J."/>
            <person name="Barry K."/>
            <person name="Miller A.N."/>
            <person name="Grigoriev I.V."/>
            <person name="Debuchy R."/>
            <person name="Gladieux P."/>
            <person name="Thoren M.H."/>
            <person name="Johannesson H."/>
        </authorList>
    </citation>
    <scope>NUCLEOTIDE SEQUENCE</scope>
    <source>
        <strain evidence="2">CBS 606.72</strain>
    </source>
</reference>
<sequence length="179" mass="19023">MASVITSSARDHVARHLFVLLTAAVVAGAGLVRVGLAAGDEITERREGSGGIVISLWCVEYVLVIANILRRSGSICHRCLVVMLDIKVLAGPSCPTARLGFLLATVAPRSCLNSAGRLEALTGLGSSLGLHLLVVSSHVLPTIRRRSILHYVLEPVFEQRESGIFSPGIFSHDSEYLAG</sequence>
<gene>
    <name evidence="2" type="ORF">B0T14DRAFT_509968</name>
</gene>
<name>A0AA39X3E0_9PEZI</name>
<dbReference type="AlphaFoldDB" id="A0AA39X3E0"/>
<feature type="transmembrane region" description="Helical" evidence="1">
    <location>
        <begin position="49"/>
        <end position="69"/>
    </location>
</feature>
<evidence type="ECO:0000313" key="2">
    <source>
        <dbReference type="EMBL" id="KAK0626426.1"/>
    </source>
</evidence>
<proteinExistence type="predicted"/>
<organism evidence="2 3">
    <name type="scientific">Immersiella caudata</name>
    <dbReference type="NCBI Taxonomy" id="314043"/>
    <lineage>
        <taxon>Eukaryota</taxon>
        <taxon>Fungi</taxon>
        <taxon>Dikarya</taxon>
        <taxon>Ascomycota</taxon>
        <taxon>Pezizomycotina</taxon>
        <taxon>Sordariomycetes</taxon>
        <taxon>Sordariomycetidae</taxon>
        <taxon>Sordariales</taxon>
        <taxon>Lasiosphaeriaceae</taxon>
        <taxon>Immersiella</taxon>
    </lineage>
</organism>
<evidence type="ECO:0000313" key="3">
    <source>
        <dbReference type="Proteomes" id="UP001175000"/>
    </source>
</evidence>
<protein>
    <submittedName>
        <fullName evidence="2">Uncharacterized protein</fullName>
    </submittedName>
</protein>
<accession>A0AA39X3E0</accession>
<comment type="caution">
    <text evidence="2">The sequence shown here is derived from an EMBL/GenBank/DDBJ whole genome shotgun (WGS) entry which is preliminary data.</text>
</comment>